<sequence length="122" mass="11974">MPNLEEVKHRTTPVGKILGVIEYLEQQEGGGNGGQTTVTWADVQGKPAVIAAGADQAAARAAIGAGTSSLAIGTTADTAAAGNHTHTADTITTAAITGVTGSNVQAVIAELAARIVALESGG</sequence>
<dbReference type="EMBL" id="BOVK01000058">
    <property type="protein sequence ID" value="GIQ70755.1"/>
    <property type="molecule type" value="Genomic_DNA"/>
</dbReference>
<evidence type="ECO:0000313" key="2">
    <source>
        <dbReference type="Proteomes" id="UP000677918"/>
    </source>
</evidence>
<accession>A0A8J4M3C7</accession>
<dbReference type="RefSeq" id="WP_213413568.1">
    <property type="nucleotide sequence ID" value="NZ_BOVK01000058.1"/>
</dbReference>
<keyword evidence="2" id="KW-1185">Reference proteome</keyword>
<name>A0A8J4M3C7_9BACL</name>
<evidence type="ECO:0000313" key="1">
    <source>
        <dbReference type="EMBL" id="GIQ70755.1"/>
    </source>
</evidence>
<proteinExistence type="predicted"/>
<reference evidence="1" key="1">
    <citation type="submission" date="2021-04" db="EMBL/GenBank/DDBJ databases">
        <title>Draft genome sequence of Xylanibacillus composti strain K13.</title>
        <authorList>
            <person name="Uke A."/>
            <person name="Chhe C."/>
            <person name="Baramee S."/>
            <person name="Kosugi A."/>
        </authorList>
    </citation>
    <scope>NUCLEOTIDE SEQUENCE</scope>
    <source>
        <strain evidence="1">K13</strain>
    </source>
</reference>
<gene>
    <name evidence="1" type="ORF">XYCOK13_35790</name>
</gene>
<dbReference type="AlphaFoldDB" id="A0A8J4M3C7"/>
<protein>
    <recommendedName>
        <fullName evidence="3">Head fiber protein</fullName>
    </recommendedName>
</protein>
<evidence type="ECO:0008006" key="3">
    <source>
        <dbReference type="Google" id="ProtNLM"/>
    </source>
</evidence>
<organism evidence="1 2">
    <name type="scientific">Xylanibacillus composti</name>
    <dbReference type="NCBI Taxonomy" id="1572762"/>
    <lineage>
        <taxon>Bacteria</taxon>
        <taxon>Bacillati</taxon>
        <taxon>Bacillota</taxon>
        <taxon>Bacilli</taxon>
        <taxon>Bacillales</taxon>
        <taxon>Paenibacillaceae</taxon>
        <taxon>Xylanibacillus</taxon>
    </lineage>
</organism>
<comment type="caution">
    <text evidence="1">The sequence shown here is derived from an EMBL/GenBank/DDBJ whole genome shotgun (WGS) entry which is preliminary data.</text>
</comment>
<dbReference type="Proteomes" id="UP000677918">
    <property type="component" value="Unassembled WGS sequence"/>
</dbReference>